<dbReference type="NCBIfam" id="TIGR01214">
    <property type="entry name" value="rmlD"/>
    <property type="match status" value="1"/>
</dbReference>
<evidence type="ECO:0000313" key="5">
    <source>
        <dbReference type="Proteomes" id="UP000323732"/>
    </source>
</evidence>
<dbReference type="PANTHER" id="PTHR10491">
    <property type="entry name" value="DTDP-4-DEHYDRORHAMNOSE REDUCTASE"/>
    <property type="match status" value="1"/>
</dbReference>
<dbReference type="Gene3D" id="3.90.25.10">
    <property type="entry name" value="UDP-galactose 4-epimerase, domain 1"/>
    <property type="match status" value="1"/>
</dbReference>
<dbReference type="CDD" id="cd05254">
    <property type="entry name" value="dTDP_HR_like_SDR_e"/>
    <property type="match status" value="1"/>
</dbReference>
<dbReference type="GO" id="GO:0005829">
    <property type="term" value="C:cytosol"/>
    <property type="evidence" value="ECO:0007669"/>
    <property type="project" value="TreeGrafter"/>
</dbReference>
<dbReference type="EC" id="1.1.1.133" evidence="2"/>
<gene>
    <name evidence="4" type="primary">rfbD</name>
    <name evidence="4" type="ORF">FZD47_08725</name>
</gene>
<comment type="function">
    <text evidence="2">Catalyzes the reduction of dTDP-6-deoxy-L-lyxo-4-hexulose to yield dTDP-L-rhamnose.</text>
</comment>
<dbReference type="InterPro" id="IPR029903">
    <property type="entry name" value="RmlD-like-bd"/>
</dbReference>
<comment type="pathway">
    <text evidence="2">Carbohydrate biosynthesis; dTDP-L-rhamnose biosynthesis.</text>
</comment>
<evidence type="ECO:0000313" key="4">
    <source>
        <dbReference type="EMBL" id="TYS65396.1"/>
    </source>
</evidence>
<dbReference type="InterPro" id="IPR005913">
    <property type="entry name" value="dTDP_dehydrorham_reduct"/>
</dbReference>
<evidence type="ECO:0000259" key="3">
    <source>
        <dbReference type="Pfam" id="PF04321"/>
    </source>
</evidence>
<accession>A0A5D4SU79</accession>
<comment type="similarity">
    <text evidence="1 2">Belongs to the dTDP-4-dehydrorhamnose reductase family.</text>
</comment>
<reference evidence="4 5" key="1">
    <citation type="submission" date="2019-08" db="EMBL/GenBank/DDBJ databases">
        <title>Bacillus genomes from the desert of Cuatro Cienegas, Coahuila.</title>
        <authorList>
            <person name="Olmedo-Alvarez G."/>
        </authorList>
    </citation>
    <scope>NUCLEOTIDE SEQUENCE [LARGE SCALE GENOMIC DNA]</scope>
    <source>
        <strain evidence="4 5">CH37_1T</strain>
    </source>
</reference>
<dbReference type="Gene3D" id="3.40.50.720">
    <property type="entry name" value="NAD(P)-binding Rossmann-like Domain"/>
    <property type="match status" value="1"/>
</dbReference>
<feature type="domain" description="RmlD-like substrate binding" evidence="3">
    <location>
        <begin position="1"/>
        <end position="276"/>
    </location>
</feature>
<proteinExistence type="inferred from homology"/>
<organism evidence="4 5">
    <name type="scientific">Bacillus infantis</name>
    <dbReference type="NCBI Taxonomy" id="324767"/>
    <lineage>
        <taxon>Bacteria</taxon>
        <taxon>Bacillati</taxon>
        <taxon>Bacillota</taxon>
        <taxon>Bacilli</taxon>
        <taxon>Bacillales</taxon>
        <taxon>Bacillaceae</taxon>
        <taxon>Bacillus</taxon>
    </lineage>
</organism>
<dbReference type="InterPro" id="IPR036291">
    <property type="entry name" value="NAD(P)-bd_dom_sf"/>
</dbReference>
<dbReference type="AlphaFoldDB" id="A0A5D4SU79"/>
<dbReference type="GO" id="GO:0008831">
    <property type="term" value="F:dTDP-4-dehydrorhamnose reductase activity"/>
    <property type="evidence" value="ECO:0007669"/>
    <property type="project" value="UniProtKB-EC"/>
</dbReference>
<keyword evidence="2" id="KW-0521">NADP</keyword>
<dbReference type="PANTHER" id="PTHR10491:SF4">
    <property type="entry name" value="METHIONINE ADENOSYLTRANSFERASE 2 SUBUNIT BETA"/>
    <property type="match status" value="1"/>
</dbReference>
<dbReference type="SUPFAM" id="SSF51735">
    <property type="entry name" value="NAD(P)-binding Rossmann-fold domains"/>
    <property type="match status" value="1"/>
</dbReference>
<name>A0A5D4SU79_9BACI</name>
<dbReference type="UniPathway" id="UPA00124"/>
<protein>
    <recommendedName>
        <fullName evidence="2">dTDP-4-dehydrorhamnose reductase</fullName>
        <ecNumber evidence="2">1.1.1.133</ecNumber>
    </recommendedName>
</protein>
<dbReference type="RefSeq" id="WP_148949545.1">
    <property type="nucleotide sequence ID" value="NZ_JAWPEO010000007.1"/>
</dbReference>
<dbReference type="Pfam" id="PF04321">
    <property type="entry name" value="RmlD_sub_bind"/>
    <property type="match status" value="1"/>
</dbReference>
<evidence type="ECO:0000256" key="1">
    <source>
        <dbReference type="ARBA" id="ARBA00010944"/>
    </source>
</evidence>
<dbReference type="GO" id="GO:0019305">
    <property type="term" value="P:dTDP-rhamnose biosynthetic process"/>
    <property type="evidence" value="ECO:0007669"/>
    <property type="project" value="UniProtKB-UniPathway"/>
</dbReference>
<dbReference type="Proteomes" id="UP000323732">
    <property type="component" value="Unassembled WGS sequence"/>
</dbReference>
<dbReference type="EMBL" id="VTES01000002">
    <property type="protein sequence ID" value="TYS65396.1"/>
    <property type="molecule type" value="Genomic_DNA"/>
</dbReference>
<evidence type="ECO:0000256" key="2">
    <source>
        <dbReference type="RuleBase" id="RU364082"/>
    </source>
</evidence>
<comment type="caution">
    <text evidence="4">The sequence shown here is derived from an EMBL/GenBank/DDBJ whole genome shotgun (WGS) entry which is preliminary data.</text>
</comment>
<sequence length="283" mass="31364">MKIAITGAGGQLGRELTSSLARLGCSVLPFSRDEWDITDAYSTAERMKEVAPEVLINAAAFTAVDLCETQREEAFLINAIAPFYLAREAKRLQARFIHISTDYVFSGDQSVPWEEQDPPFPLNAYGESKRAGETLAMAANPDTLIIRTSWLYGHGGKNFVNTIARLLQTESKLEVVRDQMGSPTYTKDLAEAVYFLLEQAPGIYHVSNGGSCSWFEFAKEIAVFLKSGAEIEPVSTEAYGLPARRPPYSVLGNKKLNSCGFFMRNWKDALYDYLAKEAESDAN</sequence>
<keyword evidence="2 4" id="KW-0560">Oxidoreductase</keyword>